<organism evidence="2 3">
    <name type="scientific">Paraburkholderia ginsengisoli</name>
    <dbReference type="NCBI Taxonomy" id="311231"/>
    <lineage>
        <taxon>Bacteria</taxon>
        <taxon>Pseudomonadati</taxon>
        <taxon>Pseudomonadota</taxon>
        <taxon>Betaproteobacteria</taxon>
        <taxon>Burkholderiales</taxon>
        <taxon>Burkholderiaceae</taxon>
        <taxon>Paraburkholderia</taxon>
    </lineage>
</organism>
<dbReference type="Pfam" id="PF11154">
    <property type="entry name" value="DUF2934"/>
    <property type="match status" value="1"/>
</dbReference>
<keyword evidence="3" id="KW-1185">Reference proteome</keyword>
<reference evidence="2 3" key="1">
    <citation type="submission" date="2020-12" db="EMBL/GenBank/DDBJ databases">
        <title>FDA dAtabase for Regulatory Grade micrObial Sequences (FDA-ARGOS): Supporting development and validation of Infectious Disease Dx tests.</title>
        <authorList>
            <person name="Nelson B."/>
            <person name="Plummer A."/>
            <person name="Tallon L."/>
            <person name="Sadzewicz L."/>
            <person name="Zhao X."/>
            <person name="Boylan J."/>
            <person name="Ott S."/>
            <person name="Bowen H."/>
            <person name="Vavikolanu K."/>
            <person name="Mehta A."/>
            <person name="Aluvathingal J."/>
            <person name="Nadendla S."/>
            <person name="Myers T."/>
            <person name="Yan Y."/>
            <person name="Sichtig H."/>
        </authorList>
    </citation>
    <scope>NUCLEOTIDE SEQUENCE [LARGE SCALE GENOMIC DNA]</scope>
    <source>
        <strain evidence="2 3">FDAARGOS_1049</strain>
    </source>
</reference>
<dbReference type="InterPro" id="IPR021327">
    <property type="entry name" value="DUF2934"/>
</dbReference>
<feature type="compositionally biased region" description="Basic and acidic residues" evidence="1">
    <location>
        <begin position="40"/>
        <end position="51"/>
    </location>
</feature>
<dbReference type="EMBL" id="CP066076">
    <property type="protein sequence ID" value="QQC65690.1"/>
    <property type="molecule type" value="Genomic_DNA"/>
</dbReference>
<sequence>MEQESTAQASTAQDEQIRTRAYYLWEQATDPKGTPDEYWEQARAEIEKEAPPVESGPIPGGPAQ</sequence>
<feature type="region of interest" description="Disordered" evidence="1">
    <location>
        <begin position="28"/>
        <end position="64"/>
    </location>
</feature>
<protein>
    <submittedName>
        <fullName evidence="2">DUF2934 domain-containing protein</fullName>
    </submittedName>
</protein>
<dbReference type="Proteomes" id="UP000595610">
    <property type="component" value="Chromosome 2"/>
</dbReference>
<proteinExistence type="predicted"/>
<dbReference type="AlphaFoldDB" id="A0A7T4TAR4"/>
<accession>A0A7T4TAR4</accession>
<evidence type="ECO:0000256" key="1">
    <source>
        <dbReference type="SAM" id="MobiDB-lite"/>
    </source>
</evidence>
<gene>
    <name evidence="2" type="ORF">I6I06_23015</name>
</gene>
<evidence type="ECO:0000313" key="3">
    <source>
        <dbReference type="Proteomes" id="UP000595610"/>
    </source>
</evidence>
<name>A0A7T4TAR4_9BURK</name>
<evidence type="ECO:0000313" key="2">
    <source>
        <dbReference type="EMBL" id="QQC65690.1"/>
    </source>
</evidence>
<dbReference type="RefSeq" id="WP_042325468.1">
    <property type="nucleotide sequence ID" value="NZ_CP066076.1"/>
</dbReference>
<dbReference type="KEGG" id="pgis:I6I06_23015"/>